<dbReference type="RefSeq" id="WP_084935135.1">
    <property type="nucleotide sequence ID" value="NZ_MLFR01000013.1"/>
</dbReference>
<evidence type="ECO:0000259" key="2">
    <source>
        <dbReference type="Pfam" id="PF01757"/>
    </source>
</evidence>
<dbReference type="Pfam" id="PF01757">
    <property type="entry name" value="Acyl_transf_3"/>
    <property type="match status" value="1"/>
</dbReference>
<gene>
    <name evidence="3" type="ORF">HA51_13715</name>
</gene>
<keyword evidence="1" id="KW-1133">Transmembrane helix</keyword>
<evidence type="ECO:0000313" key="4">
    <source>
        <dbReference type="Proteomes" id="UP000193558"/>
    </source>
</evidence>
<feature type="transmembrane region" description="Helical" evidence="1">
    <location>
        <begin position="132"/>
        <end position="153"/>
    </location>
</feature>
<feature type="transmembrane region" description="Helical" evidence="1">
    <location>
        <begin position="45"/>
        <end position="63"/>
    </location>
</feature>
<proteinExistence type="predicted"/>
<dbReference type="Proteomes" id="UP000193558">
    <property type="component" value="Unassembled WGS sequence"/>
</dbReference>
<keyword evidence="1" id="KW-0812">Transmembrane</keyword>
<comment type="caution">
    <text evidence="3">The sequence shown here is derived from an EMBL/GenBank/DDBJ whole genome shotgun (WGS) entry which is preliminary data.</text>
</comment>
<feature type="transmembrane region" description="Helical" evidence="1">
    <location>
        <begin position="228"/>
        <end position="254"/>
    </location>
</feature>
<dbReference type="InterPro" id="IPR002656">
    <property type="entry name" value="Acyl_transf_3_dom"/>
</dbReference>
<dbReference type="GO" id="GO:0016020">
    <property type="term" value="C:membrane"/>
    <property type="evidence" value="ECO:0007669"/>
    <property type="project" value="TreeGrafter"/>
</dbReference>
<feature type="transmembrane region" description="Helical" evidence="1">
    <location>
        <begin position="7"/>
        <end position="25"/>
    </location>
</feature>
<sequence>MQTRHFDFIDALRGIAAFYVVLYHLPHLSTSSVNVPSWLSPITNAGGTGVMLFFVLSAFTLCLSMEQRSSHELTPTLNYFIRRFFRIAPLFYFFIVITFVRDIVIFGVWHSFEDVLKSCLFIFNLIPGSEQGFVWASWTIGVEMLFYVMFPLLFKLLDNIGKASAFFLASLCVRMAWQSFVGQHIQNQDEASIYYQISIIHHLPNFIVGVIAYHVYNLIVHNKAHNLGIGYFLISLSLCSYIGMVYGGISFYAFGDLTTVQSLIYSMLLIGLSITSAKVIVNPITRKLGTISYSIYLCHSTIIYLLSPVFAWSASNFQGGIISYLIDIAICMIAILPISWLTYKYIERPGNKLGRVVIKHLNKAPNATPAL</sequence>
<dbReference type="EMBL" id="MLFR01000013">
    <property type="protein sequence ID" value="ORM68763.1"/>
    <property type="molecule type" value="Genomic_DNA"/>
</dbReference>
<feature type="transmembrane region" description="Helical" evidence="1">
    <location>
        <begin position="321"/>
        <end position="343"/>
    </location>
</feature>
<protein>
    <recommendedName>
        <fullName evidence="2">Acyltransferase 3 domain-containing protein</fullName>
    </recommendedName>
</protein>
<dbReference type="InterPro" id="IPR050879">
    <property type="entry name" value="Acyltransferase_3"/>
</dbReference>
<dbReference type="PANTHER" id="PTHR23028:SF53">
    <property type="entry name" value="ACYL_TRANSF_3 DOMAIN-CONTAINING PROTEIN"/>
    <property type="match status" value="1"/>
</dbReference>
<feature type="transmembrane region" description="Helical" evidence="1">
    <location>
        <begin position="84"/>
        <end position="112"/>
    </location>
</feature>
<dbReference type="OrthoDB" id="9767863at2"/>
<dbReference type="GO" id="GO:0009103">
    <property type="term" value="P:lipopolysaccharide biosynthetic process"/>
    <property type="evidence" value="ECO:0007669"/>
    <property type="project" value="TreeGrafter"/>
</dbReference>
<reference evidence="3 4" key="1">
    <citation type="journal article" date="2017" name="Antonie Van Leeuwenhoek">
        <title>Phylogenomic resolution of the bacterial genus Pantoea and its relationship with Erwinia and Tatumella.</title>
        <authorList>
            <person name="Palmer M."/>
            <person name="Steenkamp E.T."/>
            <person name="Coetzee M.P."/>
            <person name="Chan W.Y."/>
            <person name="van Zyl E."/>
            <person name="De Maayer P."/>
            <person name="Coutinho T.A."/>
            <person name="Blom J."/>
            <person name="Smits T.H."/>
            <person name="Duffy B."/>
            <person name="Venter S.N."/>
        </authorList>
    </citation>
    <scope>NUCLEOTIDE SEQUENCE [LARGE SCALE GENOMIC DNA]</scope>
    <source>
        <strain evidence="3 4">LMG 26275</strain>
    </source>
</reference>
<keyword evidence="1" id="KW-0472">Membrane</keyword>
<dbReference type="PANTHER" id="PTHR23028">
    <property type="entry name" value="ACETYLTRANSFERASE"/>
    <property type="match status" value="1"/>
</dbReference>
<accession>A0A1X1CWC3</accession>
<organism evidence="3 4">
    <name type="scientific">Pantoea rwandensis</name>
    <dbReference type="NCBI Taxonomy" id="1076550"/>
    <lineage>
        <taxon>Bacteria</taxon>
        <taxon>Pseudomonadati</taxon>
        <taxon>Pseudomonadota</taxon>
        <taxon>Gammaproteobacteria</taxon>
        <taxon>Enterobacterales</taxon>
        <taxon>Erwiniaceae</taxon>
        <taxon>Pantoea</taxon>
    </lineage>
</organism>
<feature type="transmembrane region" description="Helical" evidence="1">
    <location>
        <begin position="193"/>
        <end position="216"/>
    </location>
</feature>
<evidence type="ECO:0000313" key="3">
    <source>
        <dbReference type="EMBL" id="ORM68763.1"/>
    </source>
</evidence>
<feature type="domain" description="Acyltransferase 3" evidence="2">
    <location>
        <begin position="7"/>
        <end position="343"/>
    </location>
</feature>
<feature type="transmembrane region" description="Helical" evidence="1">
    <location>
        <begin position="165"/>
        <end position="181"/>
    </location>
</feature>
<dbReference type="GO" id="GO:0016747">
    <property type="term" value="F:acyltransferase activity, transferring groups other than amino-acyl groups"/>
    <property type="evidence" value="ECO:0007669"/>
    <property type="project" value="InterPro"/>
</dbReference>
<name>A0A1X1CWC3_9GAMM</name>
<feature type="transmembrane region" description="Helical" evidence="1">
    <location>
        <begin position="260"/>
        <end position="281"/>
    </location>
</feature>
<evidence type="ECO:0000256" key="1">
    <source>
        <dbReference type="SAM" id="Phobius"/>
    </source>
</evidence>
<dbReference type="AlphaFoldDB" id="A0A1X1CWC3"/>
<feature type="transmembrane region" description="Helical" evidence="1">
    <location>
        <begin position="293"/>
        <end position="315"/>
    </location>
</feature>